<name>A0A563W0P0_9CYAN</name>
<protein>
    <submittedName>
        <fullName evidence="1">Uncharacterized protein</fullName>
    </submittedName>
</protein>
<dbReference type="Proteomes" id="UP000320055">
    <property type="component" value="Unassembled WGS sequence"/>
</dbReference>
<gene>
    <name evidence="1" type="ORF">H1P_580029</name>
</gene>
<dbReference type="AlphaFoldDB" id="A0A563W0P0"/>
<accession>A0A563W0P0</accession>
<organism evidence="1 2">
    <name type="scientific">Hyella patelloides LEGE 07179</name>
    <dbReference type="NCBI Taxonomy" id="945734"/>
    <lineage>
        <taxon>Bacteria</taxon>
        <taxon>Bacillati</taxon>
        <taxon>Cyanobacteriota</taxon>
        <taxon>Cyanophyceae</taxon>
        <taxon>Pleurocapsales</taxon>
        <taxon>Hyellaceae</taxon>
        <taxon>Hyella</taxon>
    </lineage>
</organism>
<sequence>MGGWGLNAQQIRQISTLGCEIDFDLYAYGLDLPE</sequence>
<keyword evidence="2" id="KW-1185">Reference proteome</keyword>
<evidence type="ECO:0000313" key="2">
    <source>
        <dbReference type="Proteomes" id="UP000320055"/>
    </source>
</evidence>
<dbReference type="EMBL" id="CAACVJ010000534">
    <property type="protein sequence ID" value="VEP17282.1"/>
    <property type="molecule type" value="Genomic_DNA"/>
</dbReference>
<reference evidence="1 2" key="1">
    <citation type="submission" date="2019-01" db="EMBL/GenBank/DDBJ databases">
        <authorList>
            <person name="Brito A."/>
        </authorList>
    </citation>
    <scope>NUCLEOTIDE SEQUENCE [LARGE SCALE GENOMIC DNA]</scope>
    <source>
        <strain evidence="1">1</strain>
    </source>
</reference>
<proteinExistence type="predicted"/>
<evidence type="ECO:0000313" key="1">
    <source>
        <dbReference type="EMBL" id="VEP17282.1"/>
    </source>
</evidence>